<organism evidence="1 2">
    <name type="scientific">Trichonephila inaurata madagascariensis</name>
    <dbReference type="NCBI Taxonomy" id="2747483"/>
    <lineage>
        <taxon>Eukaryota</taxon>
        <taxon>Metazoa</taxon>
        <taxon>Ecdysozoa</taxon>
        <taxon>Arthropoda</taxon>
        <taxon>Chelicerata</taxon>
        <taxon>Arachnida</taxon>
        <taxon>Araneae</taxon>
        <taxon>Araneomorphae</taxon>
        <taxon>Entelegynae</taxon>
        <taxon>Araneoidea</taxon>
        <taxon>Nephilidae</taxon>
        <taxon>Trichonephila</taxon>
        <taxon>Trichonephila inaurata</taxon>
    </lineage>
</organism>
<evidence type="ECO:0000313" key="1">
    <source>
        <dbReference type="EMBL" id="GFY58975.1"/>
    </source>
</evidence>
<dbReference type="EMBL" id="BMAV01012368">
    <property type="protein sequence ID" value="GFY58975.1"/>
    <property type="molecule type" value="Genomic_DNA"/>
</dbReference>
<dbReference type="Proteomes" id="UP000886998">
    <property type="component" value="Unassembled WGS sequence"/>
</dbReference>
<gene>
    <name evidence="1" type="ORF">TNIN_310781</name>
</gene>
<evidence type="ECO:0000313" key="2">
    <source>
        <dbReference type="Proteomes" id="UP000886998"/>
    </source>
</evidence>
<name>A0A8X6XUN6_9ARAC</name>
<accession>A0A8X6XUN6</accession>
<protein>
    <submittedName>
        <fullName evidence="1">Uncharacterized protein</fullName>
    </submittedName>
</protein>
<dbReference type="AlphaFoldDB" id="A0A8X6XUN6"/>
<comment type="caution">
    <text evidence="1">The sequence shown here is derived from an EMBL/GenBank/DDBJ whole genome shotgun (WGS) entry which is preliminary data.</text>
</comment>
<proteinExistence type="predicted"/>
<keyword evidence="2" id="KW-1185">Reference proteome</keyword>
<sequence length="98" mass="11104">MPFAPTHTEHTTPFSQHILLFRLRSLCSNITPQHPIKSLCFLNRPFKLITCGRRKAPSKGLRGCHERPTDVSDMHRVEGIVCKGAIHVLSIKIKTEYG</sequence>
<reference evidence="1" key="1">
    <citation type="submission" date="2020-08" db="EMBL/GenBank/DDBJ databases">
        <title>Multicomponent nature underlies the extraordinary mechanical properties of spider dragline silk.</title>
        <authorList>
            <person name="Kono N."/>
            <person name="Nakamura H."/>
            <person name="Mori M."/>
            <person name="Yoshida Y."/>
            <person name="Ohtoshi R."/>
            <person name="Malay A.D."/>
            <person name="Moran D.A.P."/>
            <person name="Tomita M."/>
            <person name="Numata K."/>
            <person name="Arakawa K."/>
        </authorList>
    </citation>
    <scope>NUCLEOTIDE SEQUENCE</scope>
</reference>
<dbReference type="OrthoDB" id="6409038at2759"/>